<gene>
    <name evidence="2" type="ORF">C1645_824171</name>
</gene>
<dbReference type="EMBL" id="QKYT01000202">
    <property type="protein sequence ID" value="RIA89846.1"/>
    <property type="molecule type" value="Genomic_DNA"/>
</dbReference>
<dbReference type="Proteomes" id="UP000265703">
    <property type="component" value="Unassembled WGS sequence"/>
</dbReference>
<organism evidence="2 3">
    <name type="scientific">Glomus cerebriforme</name>
    <dbReference type="NCBI Taxonomy" id="658196"/>
    <lineage>
        <taxon>Eukaryota</taxon>
        <taxon>Fungi</taxon>
        <taxon>Fungi incertae sedis</taxon>
        <taxon>Mucoromycota</taxon>
        <taxon>Glomeromycotina</taxon>
        <taxon>Glomeromycetes</taxon>
        <taxon>Glomerales</taxon>
        <taxon>Glomeraceae</taxon>
        <taxon>Glomus</taxon>
    </lineage>
</organism>
<sequence length="87" mass="10263">MNEILSKNNYQSSKKSDSENDSNAPIKCKLIKIYKLSWKSDKIMELLYTIDNYVEKHFPENRRDRISKVENDRPVLSDHDGKSDQTK</sequence>
<name>A0A397SYX8_9GLOM</name>
<dbReference type="AlphaFoldDB" id="A0A397SYX8"/>
<proteinExistence type="predicted"/>
<feature type="compositionally biased region" description="Polar residues" evidence="1">
    <location>
        <begin position="1"/>
        <end position="11"/>
    </location>
</feature>
<comment type="caution">
    <text evidence="2">The sequence shown here is derived from an EMBL/GenBank/DDBJ whole genome shotgun (WGS) entry which is preliminary data.</text>
</comment>
<evidence type="ECO:0000256" key="1">
    <source>
        <dbReference type="SAM" id="MobiDB-lite"/>
    </source>
</evidence>
<reference evidence="2 3" key="1">
    <citation type="submission" date="2018-06" db="EMBL/GenBank/DDBJ databases">
        <title>Comparative genomics reveals the genomic features of Rhizophagus irregularis, R. cerebriforme, R. diaphanum and Gigaspora rosea, and their symbiotic lifestyle signature.</title>
        <authorList>
            <person name="Morin E."/>
            <person name="San Clemente H."/>
            <person name="Chen E.C.H."/>
            <person name="De La Providencia I."/>
            <person name="Hainaut M."/>
            <person name="Kuo A."/>
            <person name="Kohler A."/>
            <person name="Murat C."/>
            <person name="Tang N."/>
            <person name="Roy S."/>
            <person name="Loubradou J."/>
            <person name="Henrissat B."/>
            <person name="Grigoriev I.V."/>
            <person name="Corradi N."/>
            <person name="Roux C."/>
            <person name="Martin F.M."/>
        </authorList>
    </citation>
    <scope>NUCLEOTIDE SEQUENCE [LARGE SCALE GENOMIC DNA]</scope>
    <source>
        <strain evidence="2 3">DAOM 227022</strain>
    </source>
</reference>
<keyword evidence="3" id="KW-1185">Reference proteome</keyword>
<evidence type="ECO:0000313" key="3">
    <source>
        <dbReference type="Proteomes" id="UP000265703"/>
    </source>
</evidence>
<feature type="region of interest" description="Disordered" evidence="1">
    <location>
        <begin position="60"/>
        <end position="87"/>
    </location>
</feature>
<dbReference type="OrthoDB" id="2432028at2759"/>
<protein>
    <submittedName>
        <fullName evidence="2">Uncharacterized protein</fullName>
    </submittedName>
</protein>
<feature type="region of interest" description="Disordered" evidence="1">
    <location>
        <begin position="1"/>
        <end position="23"/>
    </location>
</feature>
<evidence type="ECO:0000313" key="2">
    <source>
        <dbReference type="EMBL" id="RIA89846.1"/>
    </source>
</evidence>
<accession>A0A397SYX8</accession>